<dbReference type="EMBL" id="FNHS01000001">
    <property type="protein sequence ID" value="SDM17906.1"/>
    <property type="molecule type" value="Genomic_DNA"/>
</dbReference>
<feature type="domain" description="DUF6894" evidence="2">
    <location>
        <begin position="5"/>
        <end position="71"/>
    </location>
</feature>
<feature type="region of interest" description="Disordered" evidence="1">
    <location>
        <begin position="81"/>
        <end position="102"/>
    </location>
</feature>
<sequence>MVRAHFTIRFGKSCLPASAAQWVADADAARAAARTIVQGLMRQYGGDPRLLDAAIVISDDDGATLMELSFSDALYMPVEPVADPERRRPRAPRKAAPARLSGALGPVRRLASVLGAKMQPLLGPGS</sequence>
<protein>
    <recommendedName>
        <fullName evidence="2">DUF6894 domain-containing protein</fullName>
    </recommendedName>
</protein>
<name>A0A1G9R3N4_9HYPH</name>
<evidence type="ECO:0000313" key="4">
    <source>
        <dbReference type="Proteomes" id="UP000198704"/>
    </source>
</evidence>
<dbReference type="Proteomes" id="UP000198704">
    <property type="component" value="Unassembled WGS sequence"/>
</dbReference>
<evidence type="ECO:0000256" key="1">
    <source>
        <dbReference type="SAM" id="MobiDB-lite"/>
    </source>
</evidence>
<proteinExistence type="predicted"/>
<keyword evidence="4" id="KW-1185">Reference proteome</keyword>
<organism evidence="3 4">
    <name type="scientific">Methylobacterium phyllostachyos</name>
    <dbReference type="NCBI Taxonomy" id="582672"/>
    <lineage>
        <taxon>Bacteria</taxon>
        <taxon>Pseudomonadati</taxon>
        <taxon>Pseudomonadota</taxon>
        <taxon>Alphaproteobacteria</taxon>
        <taxon>Hyphomicrobiales</taxon>
        <taxon>Methylobacteriaceae</taxon>
        <taxon>Methylobacterium</taxon>
    </lineage>
</organism>
<accession>A0A1G9R3N4</accession>
<reference evidence="4" key="1">
    <citation type="submission" date="2016-10" db="EMBL/GenBank/DDBJ databases">
        <authorList>
            <person name="Varghese N."/>
            <person name="Submissions S."/>
        </authorList>
    </citation>
    <scope>NUCLEOTIDE SEQUENCE [LARGE SCALE GENOMIC DNA]</scope>
    <source>
        <strain evidence="4">BL47</strain>
    </source>
</reference>
<gene>
    <name evidence="3" type="ORF">SAMN05216360_10183</name>
</gene>
<dbReference type="AlphaFoldDB" id="A0A1G9R3N4"/>
<dbReference type="RefSeq" id="WP_091712392.1">
    <property type="nucleotide sequence ID" value="NZ_FNHS01000001.1"/>
</dbReference>
<dbReference type="Pfam" id="PF21834">
    <property type="entry name" value="DUF6894"/>
    <property type="match status" value="1"/>
</dbReference>
<evidence type="ECO:0000313" key="3">
    <source>
        <dbReference type="EMBL" id="SDM17906.1"/>
    </source>
</evidence>
<dbReference type="OrthoDB" id="8004488at2"/>
<evidence type="ECO:0000259" key="2">
    <source>
        <dbReference type="Pfam" id="PF21834"/>
    </source>
</evidence>
<dbReference type="InterPro" id="IPR054189">
    <property type="entry name" value="DUF6894"/>
</dbReference>
<dbReference type="STRING" id="582672.SAMN05216360_10183"/>